<feature type="region of interest" description="Disordered" evidence="9">
    <location>
        <begin position="1"/>
        <end position="24"/>
    </location>
</feature>
<feature type="repeat" description="ANK" evidence="8">
    <location>
        <begin position="167"/>
        <end position="199"/>
    </location>
</feature>
<dbReference type="InterPro" id="IPR055285">
    <property type="entry name" value="ANKRD13_C"/>
</dbReference>
<dbReference type="Gene3D" id="1.25.40.20">
    <property type="entry name" value="Ankyrin repeat-containing domain"/>
    <property type="match status" value="1"/>
</dbReference>
<keyword evidence="5" id="KW-0472">Membrane</keyword>
<feature type="compositionally biased region" description="Basic and acidic residues" evidence="9">
    <location>
        <begin position="1"/>
        <end position="20"/>
    </location>
</feature>
<organism evidence="11 12">
    <name type="scientific">Apodemus speciosus</name>
    <name type="common">Large Japanese field mouse</name>
    <dbReference type="NCBI Taxonomy" id="105296"/>
    <lineage>
        <taxon>Eukaryota</taxon>
        <taxon>Metazoa</taxon>
        <taxon>Chordata</taxon>
        <taxon>Craniata</taxon>
        <taxon>Vertebrata</taxon>
        <taxon>Euteleostomi</taxon>
        <taxon>Mammalia</taxon>
        <taxon>Eutheria</taxon>
        <taxon>Euarchontoglires</taxon>
        <taxon>Glires</taxon>
        <taxon>Rodentia</taxon>
        <taxon>Myomorpha</taxon>
        <taxon>Muroidea</taxon>
        <taxon>Muridae</taxon>
        <taxon>Murinae</taxon>
        <taxon>Apodemus</taxon>
    </lineage>
</organism>
<comment type="subcellular location">
    <subcellularLocation>
        <location evidence="1">Endoplasmic reticulum membrane</location>
    </subcellularLocation>
</comment>
<dbReference type="EMBL" id="BAAFST010000003">
    <property type="protein sequence ID" value="GAB1288271.1"/>
    <property type="molecule type" value="Genomic_DNA"/>
</dbReference>
<proteinExistence type="predicted"/>
<evidence type="ECO:0000313" key="11">
    <source>
        <dbReference type="EMBL" id="GAB1288271.1"/>
    </source>
</evidence>
<keyword evidence="4 8" id="KW-0040">ANK repeat</keyword>
<sequence>MTGEKIRSLRRDHKPSKEDGDVLEPCEEEATAALGGAFTGGRSGPGGSGKGGKACHKIFSHHHRLQLKAPAAPGPGVPAAPQHNAVTATCPAPACLGSIPALVADGGSCPSLYPVHECVFKGDVRKLSSLIRTHNIGQKDNHDLVCPHKDWYDEHQKESEVSGNISERNTPLHLAVMLGNKECAHLLLAHNAPVKVKNAQGWSPLAEAISYGDRQMITALLRKLKQQSRESVGEKRPRLLKALKELGDFYLELHWDFQSWVPLLSRILPSDACKIYKQGINIRLDTTLIDFTDMKCQRGDLSFIFNGDAAPSESFVVLDNEQKVYQRIHHESEMETEEEVDILMSSDIYSATLSTKSISFTPLDGSLQEKIKIETAVHLVLPLSSQKLLRSDERVGNFLADFYLVNGLVLESRKRREHLSEEDILRNKAIMESLSKGGSLTEQNFEPVRRQSLTPPPQNTITWEEYISAENGKAPHLGRELVCKESKKTFKATVAMSQEFPLGIESLLNVLEVIAPFKHFNKLREFVQMKLPPGFPVKLDIPVFPTITATVTFQEFRCDEFDGSIFAIPEDYKEDPSRFPDL</sequence>
<accession>A0ABQ0ENB7</accession>
<dbReference type="PROSITE" id="PS50088">
    <property type="entry name" value="ANK_REPEAT"/>
    <property type="match status" value="1"/>
</dbReference>
<feature type="domain" description="Ankyrin repeat" evidence="10">
    <location>
        <begin position="283"/>
        <end position="557"/>
    </location>
</feature>
<dbReference type="SMART" id="SM00248">
    <property type="entry name" value="ANK"/>
    <property type="match status" value="2"/>
</dbReference>
<evidence type="ECO:0000256" key="7">
    <source>
        <dbReference type="ARBA" id="ARBA00037107"/>
    </source>
</evidence>
<reference evidence="11 12" key="1">
    <citation type="submission" date="2024-08" db="EMBL/GenBank/DDBJ databases">
        <title>The draft genome of Apodemus speciosus.</title>
        <authorList>
            <person name="Nabeshima K."/>
            <person name="Suzuki S."/>
            <person name="Onuma M."/>
        </authorList>
    </citation>
    <scope>NUCLEOTIDE SEQUENCE [LARGE SCALE GENOMIC DNA]</scope>
    <source>
        <strain evidence="11">IB14-021</strain>
    </source>
</reference>
<dbReference type="Pfam" id="PF11904">
    <property type="entry name" value="ANKRD13_C"/>
    <property type="match status" value="1"/>
</dbReference>
<keyword evidence="2" id="KW-0677">Repeat</keyword>
<evidence type="ECO:0000313" key="12">
    <source>
        <dbReference type="Proteomes" id="UP001623349"/>
    </source>
</evidence>
<keyword evidence="12" id="KW-1185">Reference proteome</keyword>
<dbReference type="InterPro" id="IPR002110">
    <property type="entry name" value="Ankyrin_rpt"/>
</dbReference>
<evidence type="ECO:0000256" key="2">
    <source>
        <dbReference type="ARBA" id="ARBA00022737"/>
    </source>
</evidence>
<feature type="region of interest" description="Disordered" evidence="9">
    <location>
        <begin position="34"/>
        <end position="53"/>
    </location>
</feature>
<comment type="function">
    <text evidence="7">Acts as a molecular chaperone for G protein-coupled receptors, regulating their biogenesis and exit from the ER.</text>
</comment>
<keyword evidence="6" id="KW-0143">Chaperone</keyword>
<dbReference type="PANTHER" id="PTHR12447:SF25">
    <property type="entry name" value="ANKYRIN REPEAT DOMAIN-CONTAINING PROTEIN 13C"/>
    <property type="match status" value="1"/>
</dbReference>
<evidence type="ECO:0000256" key="9">
    <source>
        <dbReference type="SAM" id="MobiDB-lite"/>
    </source>
</evidence>
<gene>
    <name evidence="11" type="ORF">APTSU1_000350100</name>
</gene>
<name>A0ABQ0ENB7_APOSI</name>
<dbReference type="SUPFAM" id="SSF48403">
    <property type="entry name" value="Ankyrin repeat"/>
    <property type="match status" value="1"/>
</dbReference>
<dbReference type="PANTHER" id="PTHR12447">
    <property type="entry name" value="ANKYRIN REPEAT DOMAIN-CONTAINING PROTEIN 13"/>
    <property type="match status" value="1"/>
</dbReference>
<evidence type="ECO:0000256" key="6">
    <source>
        <dbReference type="ARBA" id="ARBA00023186"/>
    </source>
</evidence>
<dbReference type="Pfam" id="PF12796">
    <property type="entry name" value="Ank_2"/>
    <property type="match status" value="1"/>
</dbReference>
<evidence type="ECO:0000256" key="8">
    <source>
        <dbReference type="PROSITE-ProRule" id="PRU00023"/>
    </source>
</evidence>
<evidence type="ECO:0000256" key="4">
    <source>
        <dbReference type="ARBA" id="ARBA00023043"/>
    </source>
</evidence>
<evidence type="ECO:0000256" key="1">
    <source>
        <dbReference type="ARBA" id="ARBA00004586"/>
    </source>
</evidence>
<protein>
    <submittedName>
        <fullName evidence="11">Ankyrin repeat domain-containing protein 13C</fullName>
    </submittedName>
</protein>
<dbReference type="PROSITE" id="PS50297">
    <property type="entry name" value="ANK_REP_REGION"/>
    <property type="match status" value="1"/>
</dbReference>
<evidence type="ECO:0000259" key="10">
    <source>
        <dbReference type="Pfam" id="PF11904"/>
    </source>
</evidence>
<keyword evidence="3" id="KW-0256">Endoplasmic reticulum</keyword>
<feature type="compositionally biased region" description="Gly residues" evidence="9">
    <location>
        <begin position="37"/>
        <end position="52"/>
    </location>
</feature>
<evidence type="ECO:0000256" key="3">
    <source>
        <dbReference type="ARBA" id="ARBA00022824"/>
    </source>
</evidence>
<comment type="caution">
    <text evidence="11">The sequence shown here is derived from an EMBL/GenBank/DDBJ whole genome shotgun (WGS) entry which is preliminary data.</text>
</comment>
<dbReference type="InterPro" id="IPR021832">
    <property type="entry name" value="ANKRD13"/>
</dbReference>
<dbReference type="Proteomes" id="UP001623349">
    <property type="component" value="Unassembled WGS sequence"/>
</dbReference>
<evidence type="ECO:0000256" key="5">
    <source>
        <dbReference type="ARBA" id="ARBA00023136"/>
    </source>
</evidence>
<dbReference type="InterPro" id="IPR036770">
    <property type="entry name" value="Ankyrin_rpt-contain_sf"/>
</dbReference>